<dbReference type="EMBL" id="BKCP01000003">
    <property type="protein sequence ID" value="GER25395.1"/>
    <property type="molecule type" value="Genomic_DNA"/>
</dbReference>
<sequence length="111" mass="12118">MDEFGVLVESIGFRAHGKSALVAKLKAQTQILSPVQLHCNGSFNAFVDDNIFCGTLMKASQYGGFDLESVFTNLNNRYSAYYYGFNDLLGLNSKMENPIDSGNFGLNSSGN</sequence>
<evidence type="ECO:0000313" key="1">
    <source>
        <dbReference type="EMBL" id="GER25395.1"/>
    </source>
</evidence>
<protein>
    <submittedName>
        <fullName evidence="1">ABC-type branched-chain amino acid transportsystem periplasmic component</fullName>
    </submittedName>
</protein>
<dbReference type="OrthoDB" id="1717591at2759"/>
<proteinExistence type="predicted"/>
<evidence type="ECO:0000313" key="2">
    <source>
        <dbReference type="Proteomes" id="UP000325081"/>
    </source>
</evidence>
<gene>
    <name evidence="1" type="ORF">STAS_00973</name>
</gene>
<reference evidence="2" key="1">
    <citation type="journal article" date="2019" name="Curr. Biol.">
        <title>Genome Sequence of Striga asiatica Provides Insight into the Evolution of Plant Parasitism.</title>
        <authorList>
            <person name="Yoshida S."/>
            <person name="Kim S."/>
            <person name="Wafula E.K."/>
            <person name="Tanskanen J."/>
            <person name="Kim Y.M."/>
            <person name="Honaas L."/>
            <person name="Yang Z."/>
            <person name="Spallek T."/>
            <person name="Conn C.E."/>
            <person name="Ichihashi Y."/>
            <person name="Cheong K."/>
            <person name="Cui S."/>
            <person name="Der J.P."/>
            <person name="Gundlach H."/>
            <person name="Jiao Y."/>
            <person name="Hori C."/>
            <person name="Ishida J.K."/>
            <person name="Kasahara H."/>
            <person name="Kiba T."/>
            <person name="Kim M.S."/>
            <person name="Koo N."/>
            <person name="Laohavisit A."/>
            <person name="Lee Y.H."/>
            <person name="Lumba S."/>
            <person name="McCourt P."/>
            <person name="Mortimer J.C."/>
            <person name="Mutuku J.M."/>
            <person name="Nomura T."/>
            <person name="Sasaki-Sekimoto Y."/>
            <person name="Seto Y."/>
            <person name="Wang Y."/>
            <person name="Wakatake T."/>
            <person name="Sakakibara H."/>
            <person name="Demura T."/>
            <person name="Yamaguchi S."/>
            <person name="Yoneyama K."/>
            <person name="Manabe R.I."/>
            <person name="Nelson D.C."/>
            <person name="Schulman A.H."/>
            <person name="Timko M.P."/>
            <person name="dePamphilis C.W."/>
            <person name="Choi D."/>
            <person name="Shirasu K."/>
        </authorList>
    </citation>
    <scope>NUCLEOTIDE SEQUENCE [LARGE SCALE GENOMIC DNA]</scope>
    <source>
        <strain evidence="2">cv. UVA1</strain>
    </source>
</reference>
<name>A0A5A7NXY6_STRAF</name>
<keyword evidence="2" id="KW-1185">Reference proteome</keyword>
<dbReference type="Proteomes" id="UP000325081">
    <property type="component" value="Unassembled WGS sequence"/>
</dbReference>
<dbReference type="AlphaFoldDB" id="A0A5A7NXY6"/>
<organism evidence="1 2">
    <name type="scientific">Striga asiatica</name>
    <name type="common">Asiatic witchweed</name>
    <name type="synonym">Buchnera asiatica</name>
    <dbReference type="NCBI Taxonomy" id="4170"/>
    <lineage>
        <taxon>Eukaryota</taxon>
        <taxon>Viridiplantae</taxon>
        <taxon>Streptophyta</taxon>
        <taxon>Embryophyta</taxon>
        <taxon>Tracheophyta</taxon>
        <taxon>Spermatophyta</taxon>
        <taxon>Magnoliopsida</taxon>
        <taxon>eudicotyledons</taxon>
        <taxon>Gunneridae</taxon>
        <taxon>Pentapetalae</taxon>
        <taxon>asterids</taxon>
        <taxon>lamiids</taxon>
        <taxon>Lamiales</taxon>
        <taxon>Orobanchaceae</taxon>
        <taxon>Buchnereae</taxon>
        <taxon>Striga</taxon>
    </lineage>
</organism>
<accession>A0A5A7NXY6</accession>
<comment type="caution">
    <text evidence="1">The sequence shown here is derived from an EMBL/GenBank/DDBJ whole genome shotgun (WGS) entry which is preliminary data.</text>
</comment>